<feature type="region of interest" description="Disordered" evidence="1">
    <location>
        <begin position="282"/>
        <end position="317"/>
    </location>
</feature>
<dbReference type="InterPro" id="IPR001680">
    <property type="entry name" value="WD40_rpt"/>
</dbReference>
<dbReference type="InterPro" id="IPR036322">
    <property type="entry name" value="WD40_repeat_dom_sf"/>
</dbReference>
<proteinExistence type="predicted"/>
<keyword evidence="3" id="KW-1185">Reference proteome</keyword>
<dbReference type="STRING" id="888268.A0A1E5W0V0"/>
<accession>A0A1E5W0V0</accession>
<dbReference type="PANTHER" id="PTHR47232">
    <property type="entry name" value="TRANSDUCIN FAMILY PROTEIN / WD-40 REPEAT FAMILY PROTEIN"/>
    <property type="match status" value="1"/>
</dbReference>
<sequence>MESASAFLVRPLASPLPASAALPRASRRPTRVAIVAAAAPERKQPGAVASTTNYVVPLDAAPSGITRPLVEILRDLNKRVPDTIVRPPSRRASASDPVIPWYANQLPPLAIIALSAGFSLGIRFQAEALHISVYHANRMLSFYAPGWCGEVRDVIYSDKGKVTVVYRVTVRGTDGEVHHYLLRLLSHWEAAGTASLSEAGFDDPVAAAEEAAFCKACASYIWYRSSCSYEYSVFFLLQYTITRVERGRSAPCPDHRFVPSAATMGGDPPALKRPKLEKDDYDSAYWPRPSANDAAPVPPAASAPASGAPPDDEDEEAMAEEAVVALIAHRERDVERCKLKLLHYQSLLDTAEMKLAEAQARLARHQDRKPPPPPTKREPKPPPQPIQPKPSPPPIQRGPKPPPEKKAPAPAPQPAGRPHLVIPGPNNRSAPRPEPMPGLKKAAAPSSSSSPAPPPPERSRKEDKKPKRKIGGTLVSSQHKRKLRCLELCPANDQLVVTSALDGLVTLWQVEPRGPSVSFRGKTDCFSPKHRWPEDIAWHPDGDTIFAVYTADNGDSQVSMTNLISGQVRTLLKLVHPLTSCYTASQFLGCDKRIIGFDLSAGRTEFKNLIDSKCMSVLANPCDFNLYMVQTGAPGGQLRLFDIRLRQTEVHAFGWKQESSESQSALINQSWSPDGWYVSSGSADPVIHIFDIRYHGQNPCQSVQAHQKRVFKAVWHQTFPYLTSISSDLNIGIHKYS</sequence>
<dbReference type="SUPFAM" id="SSF50978">
    <property type="entry name" value="WD40 repeat-like"/>
    <property type="match status" value="1"/>
</dbReference>
<comment type="caution">
    <text evidence="2">The sequence shown here is derived from an EMBL/GenBank/DDBJ whole genome shotgun (WGS) entry which is preliminary data.</text>
</comment>
<dbReference type="Proteomes" id="UP000095767">
    <property type="component" value="Unassembled WGS sequence"/>
</dbReference>
<feature type="region of interest" description="Disordered" evidence="1">
    <location>
        <begin position="360"/>
        <end position="477"/>
    </location>
</feature>
<dbReference type="OrthoDB" id="1897642at2759"/>
<dbReference type="EMBL" id="LWDX02024305">
    <property type="protein sequence ID" value="OEL31026.1"/>
    <property type="molecule type" value="Genomic_DNA"/>
</dbReference>
<name>A0A1E5W0V0_9POAL</name>
<dbReference type="SMART" id="SM00320">
    <property type="entry name" value="WD40"/>
    <property type="match status" value="3"/>
</dbReference>
<organism evidence="2 3">
    <name type="scientific">Dichanthelium oligosanthes</name>
    <dbReference type="NCBI Taxonomy" id="888268"/>
    <lineage>
        <taxon>Eukaryota</taxon>
        <taxon>Viridiplantae</taxon>
        <taxon>Streptophyta</taxon>
        <taxon>Embryophyta</taxon>
        <taxon>Tracheophyta</taxon>
        <taxon>Spermatophyta</taxon>
        <taxon>Magnoliopsida</taxon>
        <taxon>Liliopsida</taxon>
        <taxon>Poales</taxon>
        <taxon>Poaceae</taxon>
        <taxon>PACMAD clade</taxon>
        <taxon>Panicoideae</taxon>
        <taxon>Panicodae</taxon>
        <taxon>Paniceae</taxon>
        <taxon>Dichantheliinae</taxon>
        <taxon>Dichanthelium</taxon>
    </lineage>
</organism>
<dbReference type="Gene3D" id="2.130.10.10">
    <property type="entry name" value="YVTN repeat-like/Quinoprotein amine dehydrogenase"/>
    <property type="match status" value="2"/>
</dbReference>
<dbReference type="InterPro" id="IPR015943">
    <property type="entry name" value="WD40/YVTN_repeat-like_dom_sf"/>
</dbReference>
<gene>
    <name evidence="2" type="ORF">BAE44_0007949</name>
</gene>
<dbReference type="PANTHER" id="PTHR47232:SF1">
    <property type="entry name" value="TRANSDUCIN FAMILY PROTEIN _ WD-40 REPEAT FAMILY PROTEIN"/>
    <property type="match status" value="1"/>
</dbReference>
<protein>
    <submittedName>
        <fullName evidence="2">Uncharacterized protein</fullName>
    </submittedName>
</protein>
<evidence type="ECO:0000256" key="1">
    <source>
        <dbReference type="SAM" id="MobiDB-lite"/>
    </source>
</evidence>
<reference evidence="2 3" key="1">
    <citation type="submission" date="2016-09" db="EMBL/GenBank/DDBJ databases">
        <title>The draft genome of Dichanthelium oligosanthes: A C3 panicoid grass species.</title>
        <authorList>
            <person name="Studer A.J."/>
            <person name="Schnable J.C."/>
            <person name="Brutnell T.P."/>
        </authorList>
    </citation>
    <scope>NUCLEOTIDE SEQUENCE [LARGE SCALE GENOMIC DNA]</scope>
    <source>
        <strain evidence="3">cv. Kellogg 1175</strain>
        <tissue evidence="2">Leaf</tissue>
    </source>
</reference>
<evidence type="ECO:0000313" key="2">
    <source>
        <dbReference type="EMBL" id="OEL31026.1"/>
    </source>
</evidence>
<dbReference type="PRINTS" id="PR01217">
    <property type="entry name" value="PRICHEXTENSN"/>
</dbReference>
<dbReference type="AlphaFoldDB" id="A0A1E5W0V0"/>
<feature type="compositionally biased region" description="Basic and acidic residues" evidence="1">
    <location>
        <begin position="364"/>
        <end position="380"/>
    </location>
</feature>
<feature type="compositionally biased region" description="Pro residues" evidence="1">
    <location>
        <begin position="381"/>
        <end position="401"/>
    </location>
</feature>
<evidence type="ECO:0000313" key="3">
    <source>
        <dbReference type="Proteomes" id="UP000095767"/>
    </source>
</evidence>